<feature type="transmembrane region" description="Helical" evidence="13">
    <location>
        <begin position="323"/>
        <end position="344"/>
    </location>
</feature>
<dbReference type="CDD" id="cd13134">
    <property type="entry name" value="MATE_like_8"/>
    <property type="match status" value="1"/>
</dbReference>
<evidence type="ECO:0000313" key="15">
    <source>
        <dbReference type="Proteomes" id="UP000824048"/>
    </source>
</evidence>
<name>A0A9D2JAT9_9FIRM</name>
<feature type="transmembrane region" description="Helical" evidence="13">
    <location>
        <begin position="21"/>
        <end position="43"/>
    </location>
</feature>
<evidence type="ECO:0000256" key="8">
    <source>
        <dbReference type="ARBA" id="ARBA00022692"/>
    </source>
</evidence>
<reference evidence="14" key="1">
    <citation type="journal article" date="2021" name="PeerJ">
        <title>Extensive microbial diversity within the chicken gut microbiome revealed by metagenomics and culture.</title>
        <authorList>
            <person name="Gilroy R."/>
            <person name="Ravi A."/>
            <person name="Getino M."/>
            <person name="Pursley I."/>
            <person name="Horton D.L."/>
            <person name="Alikhan N.F."/>
            <person name="Baker D."/>
            <person name="Gharbi K."/>
            <person name="Hall N."/>
            <person name="Watson M."/>
            <person name="Adriaenssens E.M."/>
            <person name="Foster-Nyarko E."/>
            <person name="Jarju S."/>
            <person name="Secka A."/>
            <person name="Antonio M."/>
            <person name="Oren A."/>
            <person name="Chaudhuri R.R."/>
            <person name="La Ragione R."/>
            <person name="Hildebrand F."/>
            <person name="Pallen M.J."/>
        </authorList>
    </citation>
    <scope>NUCLEOTIDE SEQUENCE</scope>
    <source>
        <strain evidence="14">ChiSxjej1B13-11774</strain>
    </source>
</reference>
<proteinExistence type="inferred from homology"/>
<feature type="transmembrane region" description="Helical" evidence="13">
    <location>
        <begin position="63"/>
        <end position="83"/>
    </location>
</feature>
<dbReference type="PIRSF" id="PIRSF006603">
    <property type="entry name" value="DinF"/>
    <property type="match status" value="1"/>
</dbReference>
<sequence length="462" mass="50558">MHLVERYLETDRVFYRRLLQIAIPVILQSVITTGVNLVDNIMLGQLTETALSGSTQANQFVMLFTYAIMGISMGASVLSARYWGARDIPSLKKVIAIALRFCLLLGLAFTLANVLLTRQIMELYFRPEAVAEIEAGIIYLRWSTACYLLMSVSVVLTNIMRSIDLSNTPLVAAVCAFSVNIGANYVLIFGKFGFPEMGVAGAALGTVLARLVETTILVVCFLRNTRMRYSLRDLMIPCRELVATFLRISVPVMLSDCLLGLGDNVLAIIMGQIGSGFVSANSITTLVQRVSTIFISGLSFSGCFLTGQMMGEGQIEKARKQGFTYLILGACVGLAAAFIIQIISGSIIDAYKITDETKEIARELMDALCVIVVFRSTNSILTKGVLRGGGDTRFLLAADMSTMWLLAVPLGALGGLVLHLPAFYTYLLLYCDQIVKAIWCVWRLRSGKWIKKIGAERLPEAA</sequence>
<comment type="subcellular location">
    <subcellularLocation>
        <location evidence="2">Cell membrane</location>
        <topology evidence="2">Multi-pass membrane protein</topology>
    </subcellularLocation>
</comment>
<dbReference type="Pfam" id="PF01554">
    <property type="entry name" value="MatE"/>
    <property type="match status" value="2"/>
</dbReference>
<dbReference type="PANTHER" id="PTHR43298:SF2">
    <property type="entry name" value="FMN_FAD EXPORTER YEEO-RELATED"/>
    <property type="match status" value="1"/>
</dbReference>
<dbReference type="InterPro" id="IPR048279">
    <property type="entry name" value="MdtK-like"/>
</dbReference>
<dbReference type="GO" id="GO:0006811">
    <property type="term" value="P:monoatomic ion transport"/>
    <property type="evidence" value="ECO:0007669"/>
    <property type="project" value="UniProtKB-KW"/>
</dbReference>
<dbReference type="InterPro" id="IPR050222">
    <property type="entry name" value="MATE_MdtK"/>
</dbReference>
<evidence type="ECO:0000256" key="2">
    <source>
        <dbReference type="ARBA" id="ARBA00004651"/>
    </source>
</evidence>
<feature type="transmembrane region" description="Helical" evidence="13">
    <location>
        <begin position="136"/>
        <end position="156"/>
    </location>
</feature>
<keyword evidence="10" id="KW-0406">Ion transport</keyword>
<keyword evidence="11 13" id="KW-0472">Membrane</keyword>
<comment type="function">
    <text evidence="1">Multidrug efflux pump.</text>
</comment>
<feature type="transmembrane region" description="Helical" evidence="13">
    <location>
        <begin position="200"/>
        <end position="222"/>
    </location>
</feature>
<dbReference type="PANTHER" id="PTHR43298">
    <property type="entry name" value="MULTIDRUG RESISTANCE PROTEIN NORM-RELATED"/>
    <property type="match status" value="1"/>
</dbReference>
<dbReference type="EMBL" id="DXBP01000032">
    <property type="protein sequence ID" value="HIZ41949.1"/>
    <property type="molecule type" value="Genomic_DNA"/>
</dbReference>
<dbReference type="GO" id="GO:0042910">
    <property type="term" value="F:xenobiotic transmembrane transporter activity"/>
    <property type="evidence" value="ECO:0007669"/>
    <property type="project" value="InterPro"/>
</dbReference>
<feature type="transmembrane region" description="Helical" evidence="13">
    <location>
        <begin position="95"/>
        <end position="116"/>
    </location>
</feature>
<evidence type="ECO:0000256" key="7">
    <source>
        <dbReference type="ARBA" id="ARBA00022475"/>
    </source>
</evidence>
<evidence type="ECO:0000256" key="13">
    <source>
        <dbReference type="SAM" id="Phobius"/>
    </source>
</evidence>
<evidence type="ECO:0000256" key="11">
    <source>
        <dbReference type="ARBA" id="ARBA00023136"/>
    </source>
</evidence>
<protein>
    <recommendedName>
        <fullName evidence="4">Probable multidrug resistance protein NorM</fullName>
    </recommendedName>
    <alternativeName>
        <fullName evidence="12">Multidrug-efflux transporter</fullName>
    </alternativeName>
</protein>
<reference evidence="14" key="2">
    <citation type="submission" date="2021-04" db="EMBL/GenBank/DDBJ databases">
        <authorList>
            <person name="Gilroy R."/>
        </authorList>
    </citation>
    <scope>NUCLEOTIDE SEQUENCE</scope>
    <source>
        <strain evidence="14">ChiSxjej1B13-11774</strain>
    </source>
</reference>
<evidence type="ECO:0000256" key="9">
    <source>
        <dbReference type="ARBA" id="ARBA00022989"/>
    </source>
</evidence>
<evidence type="ECO:0000256" key="4">
    <source>
        <dbReference type="ARBA" id="ARBA00020268"/>
    </source>
</evidence>
<dbReference type="Proteomes" id="UP000824048">
    <property type="component" value="Unassembled WGS sequence"/>
</dbReference>
<dbReference type="AlphaFoldDB" id="A0A9D2JAT9"/>
<keyword evidence="5" id="KW-0813">Transport</keyword>
<accession>A0A9D2JAT9</accession>
<keyword evidence="7" id="KW-1003">Cell membrane</keyword>
<keyword evidence="8 13" id="KW-0812">Transmembrane</keyword>
<feature type="transmembrane region" description="Helical" evidence="13">
    <location>
        <begin position="168"/>
        <end position="188"/>
    </location>
</feature>
<keyword evidence="6" id="KW-0050">Antiport</keyword>
<evidence type="ECO:0000256" key="12">
    <source>
        <dbReference type="ARBA" id="ARBA00031636"/>
    </source>
</evidence>
<evidence type="ECO:0000256" key="6">
    <source>
        <dbReference type="ARBA" id="ARBA00022449"/>
    </source>
</evidence>
<dbReference type="InterPro" id="IPR002528">
    <property type="entry name" value="MATE_fam"/>
</dbReference>
<evidence type="ECO:0000313" key="14">
    <source>
        <dbReference type="EMBL" id="HIZ41949.1"/>
    </source>
</evidence>
<dbReference type="GO" id="GO:0015297">
    <property type="term" value="F:antiporter activity"/>
    <property type="evidence" value="ECO:0007669"/>
    <property type="project" value="UniProtKB-KW"/>
</dbReference>
<dbReference type="GO" id="GO:0005886">
    <property type="term" value="C:plasma membrane"/>
    <property type="evidence" value="ECO:0007669"/>
    <property type="project" value="UniProtKB-SubCell"/>
</dbReference>
<evidence type="ECO:0000256" key="3">
    <source>
        <dbReference type="ARBA" id="ARBA00010199"/>
    </source>
</evidence>
<keyword evidence="9 13" id="KW-1133">Transmembrane helix</keyword>
<dbReference type="NCBIfam" id="TIGR00797">
    <property type="entry name" value="matE"/>
    <property type="match status" value="1"/>
</dbReference>
<evidence type="ECO:0000256" key="1">
    <source>
        <dbReference type="ARBA" id="ARBA00003408"/>
    </source>
</evidence>
<comment type="similarity">
    <text evidence="3">Belongs to the multi antimicrobial extrusion (MATE) (TC 2.A.66.1) family.</text>
</comment>
<evidence type="ECO:0000256" key="10">
    <source>
        <dbReference type="ARBA" id="ARBA00023065"/>
    </source>
</evidence>
<evidence type="ECO:0000256" key="5">
    <source>
        <dbReference type="ARBA" id="ARBA00022448"/>
    </source>
</evidence>
<comment type="caution">
    <text evidence="14">The sequence shown here is derived from an EMBL/GenBank/DDBJ whole genome shotgun (WGS) entry which is preliminary data.</text>
</comment>
<gene>
    <name evidence="14" type="ORF">H9811_05225</name>
</gene>
<organism evidence="14 15">
    <name type="scientific">Candidatus Gemmiger excrementigallinarum</name>
    <dbReference type="NCBI Taxonomy" id="2838609"/>
    <lineage>
        <taxon>Bacteria</taxon>
        <taxon>Bacillati</taxon>
        <taxon>Bacillota</taxon>
        <taxon>Clostridia</taxon>
        <taxon>Eubacteriales</taxon>
        <taxon>Gemmiger</taxon>
    </lineage>
</organism>